<evidence type="ECO:0000313" key="1">
    <source>
        <dbReference type="EMBL" id="KAI0048212.1"/>
    </source>
</evidence>
<name>A0ACB8RWD6_9AGAM</name>
<dbReference type="EMBL" id="MU275890">
    <property type="protein sequence ID" value="KAI0048212.1"/>
    <property type="molecule type" value="Genomic_DNA"/>
</dbReference>
<dbReference type="Proteomes" id="UP000814033">
    <property type="component" value="Unassembled WGS sequence"/>
</dbReference>
<comment type="caution">
    <text evidence="1">The sequence shown here is derived from an EMBL/GenBank/DDBJ whole genome shotgun (WGS) entry which is preliminary data.</text>
</comment>
<proteinExistence type="predicted"/>
<reference evidence="1" key="2">
    <citation type="journal article" date="2022" name="New Phytol.">
        <title>Evolutionary transition to the ectomycorrhizal habit in the genomes of a hyperdiverse lineage of mushroom-forming fungi.</title>
        <authorList>
            <person name="Looney B."/>
            <person name="Miyauchi S."/>
            <person name="Morin E."/>
            <person name="Drula E."/>
            <person name="Courty P.E."/>
            <person name="Kohler A."/>
            <person name="Kuo A."/>
            <person name="LaButti K."/>
            <person name="Pangilinan J."/>
            <person name="Lipzen A."/>
            <person name="Riley R."/>
            <person name="Andreopoulos W."/>
            <person name="He G."/>
            <person name="Johnson J."/>
            <person name="Nolan M."/>
            <person name="Tritt A."/>
            <person name="Barry K.W."/>
            <person name="Grigoriev I.V."/>
            <person name="Nagy L.G."/>
            <person name="Hibbett D."/>
            <person name="Henrissat B."/>
            <person name="Matheny P.B."/>
            <person name="Labbe J."/>
            <person name="Martin F.M."/>
        </authorList>
    </citation>
    <scope>NUCLEOTIDE SEQUENCE</scope>
    <source>
        <strain evidence="1">FP105234-sp</strain>
    </source>
</reference>
<evidence type="ECO:0000313" key="2">
    <source>
        <dbReference type="Proteomes" id="UP000814033"/>
    </source>
</evidence>
<keyword evidence="2" id="KW-1185">Reference proteome</keyword>
<gene>
    <name evidence="1" type="ORF">FA95DRAFT_1582321</name>
</gene>
<organism evidence="1 2">
    <name type="scientific">Auriscalpium vulgare</name>
    <dbReference type="NCBI Taxonomy" id="40419"/>
    <lineage>
        <taxon>Eukaryota</taxon>
        <taxon>Fungi</taxon>
        <taxon>Dikarya</taxon>
        <taxon>Basidiomycota</taxon>
        <taxon>Agaricomycotina</taxon>
        <taxon>Agaricomycetes</taxon>
        <taxon>Russulales</taxon>
        <taxon>Auriscalpiaceae</taxon>
        <taxon>Auriscalpium</taxon>
    </lineage>
</organism>
<protein>
    <submittedName>
        <fullName evidence="1">NAD-P-binding protein</fullName>
    </submittedName>
</protein>
<reference evidence="1" key="1">
    <citation type="submission" date="2021-02" db="EMBL/GenBank/DDBJ databases">
        <authorList>
            <consortium name="DOE Joint Genome Institute"/>
            <person name="Ahrendt S."/>
            <person name="Looney B.P."/>
            <person name="Miyauchi S."/>
            <person name="Morin E."/>
            <person name="Drula E."/>
            <person name="Courty P.E."/>
            <person name="Chicoki N."/>
            <person name="Fauchery L."/>
            <person name="Kohler A."/>
            <person name="Kuo A."/>
            <person name="Labutti K."/>
            <person name="Pangilinan J."/>
            <person name="Lipzen A."/>
            <person name="Riley R."/>
            <person name="Andreopoulos W."/>
            <person name="He G."/>
            <person name="Johnson J."/>
            <person name="Barry K.W."/>
            <person name="Grigoriev I.V."/>
            <person name="Nagy L."/>
            <person name="Hibbett D."/>
            <person name="Henrissat B."/>
            <person name="Matheny P.B."/>
            <person name="Labbe J."/>
            <person name="Martin F."/>
        </authorList>
    </citation>
    <scope>NUCLEOTIDE SEQUENCE</scope>
    <source>
        <strain evidence="1">FP105234-sp</strain>
    </source>
</reference>
<sequence length="415" mass="45932">MSDKPNAIILGGVNTCARALAAYLVPLEGEPLVSNLRIVDKYSVIPATTYIGLEFPKILAKDNVEYKQANLTVAATVTAVFDPPEGQAPYTFVFDLSGDVAYDRPEQVQVNHTLDVARLIGEEAARRKVKAYIRLQHPWYEFSEKGAQDEKADIKPVRAIGVWWHESLRTLGAIAGLNLVILRVGLVYGPYIEYGVIPNVLTVAAVYGYMNKPMKSLWSPGKNSMNTVHSDDVAAGLWAAAQWIAGLGRSEADKVAGEDIPFLNEKSKVAEVTGMRPANEKIVAPLFNLADDNHTTLHTAGETMTGIFGTTFEYHSFVTSSMIRFRLEDVVEDINEAHVNTWAEMITKANPPIPNTQLSAYMDTFTLSKHVVALSNAKFKRVVGYELQHPKFTPELLRDIVNKWKEEGSWPTLDA</sequence>
<accession>A0ACB8RWD6</accession>